<dbReference type="GO" id="GO:0043565">
    <property type="term" value="F:sequence-specific DNA binding"/>
    <property type="evidence" value="ECO:0007669"/>
    <property type="project" value="TreeGrafter"/>
</dbReference>
<dbReference type="Gene3D" id="1.10.10.10">
    <property type="entry name" value="Winged helix-like DNA-binding domain superfamily/Winged helix DNA-binding domain"/>
    <property type="match status" value="1"/>
</dbReference>
<dbReference type="AlphaFoldDB" id="A0A0S3ALF7"/>
<keyword evidence="7" id="KW-1185">Reference proteome</keyword>
<dbReference type="FunFam" id="1.10.10.10:FF:000001">
    <property type="entry name" value="LysR family transcriptional regulator"/>
    <property type="match status" value="1"/>
</dbReference>
<name>A0A0S3ALF7_9PROT</name>
<accession>A0A0S3ALF7</accession>
<evidence type="ECO:0000256" key="3">
    <source>
        <dbReference type="ARBA" id="ARBA00023125"/>
    </source>
</evidence>
<dbReference type="KEGG" id="nur:ATY38_12405"/>
<keyword evidence="2" id="KW-0805">Transcription regulation</keyword>
<dbReference type="Gene3D" id="3.40.190.290">
    <property type="match status" value="1"/>
</dbReference>
<dbReference type="PANTHER" id="PTHR30537:SF5">
    <property type="entry name" value="HTH-TYPE TRANSCRIPTIONAL ACTIVATOR TTDR-RELATED"/>
    <property type="match status" value="1"/>
</dbReference>
<evidence type="ECO:0000256" key="1">
    <source>
        <dbReference type="ARBA" id="ARBA00009437"/>
    </source>
</evidence>
<dbReference type="RefSeq" id="WP_062559580.1">
    <property type="nucleotide sequence ID" value="NZ_CP013341.1"/>
</dbReference>
<dbReference type="Pfam" id="PF03466">
    <property type="entry name" value="LysR_substrate"/>
    <property type="match status" value="1"/>
</dbReference>
<dbReference type="InterPro" id="IPR036390">
    <property type="entry name" value="WH_DNA-bd_sf"/>
</dbReference>
<dbReference type="SUPFAM" id="SSF46785">
    <property type="entry name" value="Winged helix' DNA-binding domain"/>
    <property type="match status" value="1"/>
</dbReference>
<keyword evidence="3" id="KW-0238">DNA-binding</keyword>
<sequence>MDRFENMNAFVRVVETGSISGAADRMDVAKSVVSRRLKELEAHLGVELFHRTTRQMNLTDSGRAFYQQSVRILADILEAEHATSQFHGALKGNLKVAVPLSFGLMHLGPAISEFLQAHPEITFDLDFNDRQVDILTEGFDLAIRIASLPDSSLIARRLAPIQAIMCASPSYLARMGEPQSPEELIHHRCLAYNLISNFENWNLYNTDGQSIRTKIAPHLKASNGEFLRDAAVAGSGIILMPTFIVYKEIERGALIPLLTQYTFSQLSAYAIYPQTRHLSQRVRAFVDFLIQRFEGAPYWDSCLQNMK</sequence>
<gene>
    <name evidence="6" type="ORF">SAMN05216406_1435</name>
</gene>
<dbReference type="InterPro" id="IPR005119">
    <property type="entry name" value="LysR_subst-bd"/>
</dbReference>
<dbReference type="PROSITE" id="PS50931">
    <property type="entry name" value="HTH_LYSR"/>
    <property type="match status" value="1"/>
</dbReference>
<dbReference type="SUPFAM" id="SSF53850">
    <property type="entry name" value="Periplasmic binding protein-like II"/>
    <property type="match status" value="1"/>
</dbReference>
<dbReference type="GO" id="GO:0003700">
    <property type="term" value="F:DNA-binding transcription factor activity"/>
    <property type="evidence" value="ECO:0007669"/>
    <property type="project" value="InterPro"/>
</dbReference>
<evidence type="ECO:0000313" key="7">
    <source>
        <dbReference type="Proteomes" id="UP000182882"/>
    </source>
</evidence>
<dbReference type="EMBL" id="FNLN01000043">
    <property type="protein sequence ID" value="SDU27965.1"/>
    <property type="molecule type" value="Genomic_DNA"/>
</dbReference>
<dbReference type="FunFam" id="3.40.190.290:FF:000001">
    <property type="entry name" value="Transcriptional regulator, LysR family"/>
    <property type="match status" value="1"/>
</dbReference>
<dbReference type="GO" id="GO:0006351">
    <property type="term" value="P:DNA-templated transcription"/>
    <property type="evidence" value="ECO:0007669"/>
    <property type="project" value="TreeGrafter"/>
</dbReference>
<keyword evidence="4" id="KW-0804">Transcription</keyword>
<comment type="similarity">
    <text evidence="1">Belongs to the LysR transcriptional regulatory family.</text>
</comment>
<dbReference type="CDD" id="cd08422">
    <property type="entry name" value="PBP2_CrgA_like"/>
    <property type="match status" value="1"/>
</dbReference>
<dbReference type="PANTHER" id="PTHR30537">
    <property type="entry name" value="HTH-TYPE TRANSCRIPTIONAL REGULATOR"/>
    <property type="match status" value="1"/>
</dbReference>
<dbReference type="InterPro" id="IPR058163">
    <property type="entry name" value="LysR-type_TF_proteobact-type"/>
</dbReference>
<dbReference type="InterPro" id="IPR036388">
    <property type="entry name" value="WH-like_DNA-bd_sf"/>
</dbReference>
<dbReference type="Pfam" id="PF00126">
    <property type="entry name" value="HTH_1"/>
    <property type="match status" value="1"/>
</dbReference>
<evidence type="ECO:0000259" key="5">
    <source>
        <dbReference type="PROSITE" id="PS50931"/>
    </source>
</evidence>
<evidence type="ECO:0000256" key="2">
    <source>
        <dbReference type="ARBA" id="ARBA00023015"/>
    </source>
</evidence>
<protein>
    <submittedName>
        <fullName evidence="6">Transcriptional regulator, LysR family</fullName>
    </submittedName>
</protein>
<dbReference type="InterPro" id="IPR000847">
    <property type="entry name" value="LysR_HTH_N"/>
</dbReference>
<organism evidence="6 7">
    <name type="scientific">Nitrosomonas ureae</name>
    <dbReference type="NCBI Taxonomy" id="44577"/>
    <lineage>
        <taxon>Bacteria</taxon>
        <taxon>Pseudomonadati</taxon>
        <taxon>Pseudomonadota</taxon>
        <taxon>Betaproteobacteria</taxon>
        <taxon>Nitrosomonadales</taxon>
        <taxon>Nitrosomonadaceae</taxon>
        <taxon>Nitrosomonas</taxon>
    </lineage>
</organism>
<dbReference type="Proteomes" id="UP000182882">
    <property type="component" value="Unassembled WGS sequence"/>
</dbReference>
<evidence type="ECO:0000256" key="4">
    <source>
        <dbReference type="ARBA" id="ARBA00023163"/>
    </source>
</evidence>
<reference evidence="7" key="1">
    <citation type="submission" date="2016-10" db="EMBL/GenBank/DDBJ databases">
        <authorList>
            <person name="Varghese N."/>
            <person name="Submissions S."/>
        </authorList>
    </citation>
    <scope>NUCLEOTIDE SEQUENCE [LARGE SCALE GENOMIC DNA]</scope>
    <source>
        <strain evidence="7">Nm10</strain>
    </source>
</reference>
<proteinExistence type="inferred from homology"/>
<evidence type="ECO:0000313" key="6">
    <source>
        <dbReference type="EMBL" id="SDU27965.1"/>
    </source>
</evidence>
<feature type="domain" description="HTH lysR-type" evidence="5">
    <location>
        <begin position="1"/>
        <end position="59"/>
    </location>
</feature>